<proteinExistence type="predicted"/>
<dbReference type="AlphaFoldDB" id="A0A3N2PK46"/>
<dbReference type="GeneID" id="39583671"/>
<gene>
    <name evidence="2" type="ORF">SODALDRAFT_381858</name>
</gene>
<reference evidence="2 3" key="1">
    <citation type="journal article" date="2018" name="Mol. Ecol.">
        <title>The obligate alkalophilic soda-lake fungus Sodiomyces alkalinus has shifted to a protein diet.</title>
        <authorList>
            <person name="Grum-Grzhimaylo A.A."/>
            <person name="Falkoski D.L."/>
            <person name="van den Heuvel J."/>
            <person name="Valero-Jimenez C.A."/>
            <person name="Min B."/>
            <person name="Choi I.G."/>
            <person name="Lipzen A."/>
            <person name="Daum C.G."/>
            <person name="Aanen D.K."/>
            <person name="Tsang A."/>
            <person name="Henrissat B."/>
            <person name="Bilanenko E.N."/>
            <person name="de Vries R.P."/>
            <person name="van Kan J.A.L."/>
            <person name="Grigoriev I.V."/>
            <person name="Debets A.J.M."/>
        </authorList>
    </citation>
    <scope>NUCLEOTIDE SEQUENCE [LARGE SCALE GENOMIC DNA]</scope>
    <source>
        <strain evidence="2 3">F11</strain>
    </source>
</reference>
<keyword evidence="3" id="KW-1185">Reference proteome</keyword>
<name>A0A3N2PK46_SODAK</name>
<feature type="region of interest" description="Disordered" evidence="1">
    <location>
        <begin position="24"/>
        <end position="63"/>
    </location>
</feature>
<accession>A0A3N2PK46</accession>
<evidence type="ECO:0000313" key="2">
    <source>
        <dbReference type="EMBL" id="ROT34879.1"/>
    </source>
</evidence>
<evidence type="ECO:0000256" key="1">
    <source>
        <dbReference type="SAM" id="MobiDB-lite"/>
    </source>
</evidence>
<organism evidence="2 3">
    <name type="scientific">Sodiomyces alkalinus (strain CBS 110278 / VKM F-3762 / F11)</name>
    <name type="common">Alkaliphilic filamentous fungus</name>
    <dbReference type="NCBI Taxonomy" id="1314773"/>
    <lineage>
        <taxon>Eukaryota</taxon>
        <taxon>Fungi</taxon>
        <taxon>Dikarya</taxon>
        <taxon>Ascomycota</taxon>
        <taxon>Pezizomycotina</taxon>
        <taxon>Sordariomycetes</taxon>
        <taxon>Hypocreomycetidae</taxon>
        <taxon>Glomerellales</taxon>
        <taxon>Plectosphaerellaceae</taxon>
        <taxon>Sodiomyces</taxon>
    </lineage>
</organism>
<dbReference type="Proteomes" id="UP000272025">
    <property type="component" value="Unassembled WGS sequence"/>
</dbReference>
<dbReference type="RefSeq" id="XP_028462685.1">
    <property type="nucleotide sequence ID" value="XM_028615194.1"/>
</dbReference>
<protein>
    <submittedName>
        <fullName evidence="2">Uncharacterized protein</fullName>
    </submittedName>
</protein>
<sequence>MCPIFQDRHTMNEGTRVSFDQAAEDETQQVRGGCDFRTGRGNGPNSNRRSYPAESSRRKAGEGSIYLDGGDSAWPYDSPSCAMRRGSLAHRELPDFSSISSFKSLIRATSSVPLFSYTLKRSPGGLTYLYVQKSVLGMVIPIPGMQSRRTLSVSSSHSTRGCIFMYSQRQSSQTDMSHERSITED</sequence>
<evidence type="ECO:0000313" key="3">
    <source>
        <dbReference type="Proteomes" id="UP000272025"/>
    </source>
</evidence>
<dbReference type="EMBL" id="ML119062">
    <property type="protein sequence ID" value="ROT34879.1"/>
    <property type="molecule type" value="Genomic_DNA"/>
</dbReference>